<accession>A0A6C0KJ19</accession>
<name>A0A6C0KJ19_9ZZZZ</name>
<evidence type="ECO:0000313" key="2">
    <source>
        <dbReference type="EMBL" id="QHU16817.1"/>
    </source>
</evidence>
<organism evidence="2">
    <name type="scientific">viral metagenome</name>
    <dbReference type="NCBI Taxonomy" id="1070528"/>
    <lineage>
        <taxon>unclassified sequences</taxon>
        <taxon>metagenomes</taxon>
        <taxon>organismal metagenomes</taxon>
    </lineage>
</organism>
<proteinExistence type="predicted"/>
<feature type="compositionally biased region" description="Polar residues" evidence="1">
    <location>
        <begin position="33"/>
        <end position="57"/>
    </location>
</feature>
<sequence length="132" mass="14352">MKNRSNKRSKKQRSHKKSKSRKMKGGYGASHFDQLSTSHYYPLNTHNNDPSAPSAISSDRFFPKLTGGRNRRSKKMKGGVGGLLLGSANTNVFTNFGTLGGAMNQTNTFSGVQNVNSDIITHKSNYGATAIV</sequence>
<protein>
    <submittedName>
        <fullName evidence="2">Uncharacterized protein</fullName>
    </submittedName>
</protein>
<feature type="compositionally biased region" description="Basic residues" evidence="1">
    <location>
        <begin position="1"/>
        <end position="24"/>
    </location>
</feature>
<feature type="region of interest" description="Disordered" evidence="1">
    <location>
        <begin position="1"/>
        <end position="76"/>
    </location>
</feature>
<dbReference type="AlphaFoldDB" id="A0A6C0KJ19"/>
<reference evidence="2" key="1">
    <citation type="journal article" date="2020" name="Nature">
        <title>Giant virus diversity and host interactions through global metagenomics.</title>
        <authorList>
            <person name="Schulz F."/>
            <person name="Roux S."/>
            <person name="Paez-Espino D."/>
            <person name="Jungbluth S."/>
            <person name="Walsh D.A."/>
            <person name="Denef V.J."/>
            <person name="McMahon K.D."/>
            <person name="Konstantinidis K.T."/>
            <person name="Eloe-Fadrosh E.A."/>
            <person name="Kyrpides N.C."/>
            <person name="Woyke T."/>
        </authorList>
    </citation>
    <scope>NUCLEOTIDE SEQUENCE</scope>
    <source>
        <strain evidence="2">GVMAG-S-3300012000-53</strain>
    </source>
</reference>
<evidence type="ECO:0000256" key="1">
    <source>
        <dbReference type="SAM" id="MobiDB-lite"/>
    </source>
</evidence>
<dbReference type="EMBL" id="MN740890">
    <property type="protein sequence ID" value="QHU16817.1"/>
    <property type="molecule type" value="Genomic_DNA"/>
</dbReference>